<keyword evidence="2" id="KW-1133">Transmembrane helix</keyword>
<name>A8P727_COPC7</name>
<keyword evidence="4" id="KW-1185">Reference proteome</keyword>
<dbReference type="GeneID" id="6015889"/>
<proteinExistence type="predicted"/>
<evidence type="ECO:0000256" key="2">
    <source>
        <dbReference type="SAM" id="Phobius"/>
    </source>
</evidence>
<dbReference type="Proteomes" id="UP000001861">
    <property type="component" value="Unassembled WGS sequence"/>
</dbReference>
<evidence type="ECO:0000313" key="3">
    <source>
        <dbReference type="EMBL" id="EAU82540.1"/>
    </source>
</evidence>
<accession>A8P727</accession>
<dbReference type="VEuPathDB" id="FungiDB:CC1G_10999"/>
<gene>
    <name evidence="3" type="ORF">CC1G_10999</name>
</gene>
<dbReference type="KEGG" id="cci:CC1G_10999"/>
<feature type="transmembrane region" description="Helical" evidence="2">
    <location>
        <begin position="210"/>
        <end position="234"/>
    </location>
</feature>
<dbReference type="InParanoid" id="A8P727"/>
<comment type="caution">
    <text evidence="3">The sequence shown here is derived from an EMBL/GenBank/DDBJ whole genome shotgun (WGS) entry which is preliminary data.</text>
</comment>
<feature type="region of interest" description="Disordered" evidence="1">
    <location>
        <begin position="173"/>
        <end position="194"/>
    </location>
</feature>
<dbReference type="EMBL" id="AACS02000005">
    <property type="protein sequence ID" value="EAU82540.1"/>
    <property type="molecule type" value="Genomic_DNA"/>
</dbReference>
<organism evidence="3 4">
    <name type="scientific">Coprinopsis cinerea (strain Okayama-7 / 130 / ATCC MYA-4618 / FGSC 9003)</name>
    <name type="common">Inky cap fungus</name>
    <name type="synonym">Hormographiella aspergillata</name>
    <dbReference type="NCBI Taxonomy" id="240176"/>
    <lineage>
        <taxon>Eukaryota</taxon>
        <taxon>Fungi</taxon>
        <taxon>Dikarya</taxon>
        <taxon>Basidiomycota</taxon>
        <taxon>Agaricomycotina</taxon>
        <taxon>Agaricomycetes</taxon>
        <taxon>Agaricomycetidae</taxon>
        <taxon>Agaricales</taxon>
        <taxon>Agaricineae</taxon>
        <taxon>Psathyrellaceae</taxon>
        <taxon>Coprinopsis</taxon>
    </lineage>
</organism>
<dbReference type="OrthoDB" id="3006363at2759"/>
<evidence type="ECO:0000313" key="4">
    <source>
        <dbReference type="Proteomes" id="UP000001861"/>
    </source>
</evidence>
<keyword evidence="2" id="KW-0472">Membrane</keyword>
<sequence>MPPRKFIERAELLEDATYNDTQPNLTGFCYSCIIEDNDPNVLYTGNWVMNSTSFGTIHITTEPGSTIQLQFNGSWIMAFGTIPASLPLEAAGPSSSKRPTNARYTLDSFEPVNSSVPITDTFVPIQPFFSANGLGLEEHNLTIEVLEADAETPYIFQHFFVVPHLRDGLIPGFPSPPDQAEGIPTPSPTGPSLDDLPLAERVEIPSMKPMIIILSVFGSVVTILFVVTLTLCCIHRKRMADRLSSNAISKFWSYAPRSNQNTGAIEPPKDSKD</sequence>
<evidence type="ECO:0000256" key="1">
    <source>
        <dbReference type="SAM" id="MobiDB-lite"/>
    </source>
</evidence>
<dbReference type="RefSeq" id="XP_001839277.1">
    <property type="nucleotide sequence ID" value="XM_001839225.1"/>
</dbReference>
<keyword evidence="2" id="KW-0812">Transmembrane</keyword>
<protein>
    <submittedName>
        <fullName evidence="3">Uncharacterized protein</fullName>
    </submittedName>
</protein>
<reference evidence="3 4" key="1">
    <citation type="journal article" date="2010" name="Proc. Natl. Acad. Sci. U.S.A.">
        <title>Insights into evolution of multicellular fungi from the assembled chromosomes of the mushroom Coprinopsis cinerea (Coprinus cinereus).</title>
        <authorList>
            <person name="Stajich J.E."/>
            <person name="Wilke S.K."/>
            <person name="Ahren D."/>
            <person name="Au C.H."/>
            <person name="Birren B.W."/>
            <person name="Borodovsky M."/>
            <person name="Burns C."/>
            <person name="Canback B."/>
            <person name="Casselton L.A."/>
            <person name="Cheng C.K."/>
            <person name="Deng J."/>
            <person name="Dietrich F.S."/>
            <person name="Fargo D.C."/>
            <person name="Farman M.L."/>
            <person name="Gathman A.C."/>
            <person name="Goldberg J."/>
            <person name="Guigo R."/>
            <person name="Hoegger P.J."/>
            <person name="Hooker J.B."/>
            <person name="Huggins A."/>
            <person name="James T.Y."/>
            <person name="Kamada T."/>
            <person name="Kilaru S."/>
            <person name="Kodira C."/>
            <person name="Kues U."/>
            <person name="Kupfer D."/>
            <person name="Kwan H.S."/>
            <person name="Lomsadze A."/>
            <person name="Li W."/>
            <person name="Lilly W.W."/>
            <person name="Ma L.J."/>
            <person name="Mackey A.J."/>
            <person name="Manning G."/>
            <person name="Martin F."/>
            <person name="Muraguchi H."/>
            <person name="Natvig D.O."/>
            <person name="Palmerini H."/>
            <person name="Ramesh M.A."/>
            <person name="Rehmeyer C.J."/>
            <person name="Roe B.A."/>
            <person name="Shenoy N."/>
            <person name="Stanke M."/>
            <person name="Ter-Hovhannisyan V."/>
            <person name="Tunlid A."/>
            <person name="Velagapudi R."/>
            <person name="Vision T.J."/>
            <person name="Zeng Q."/>
            <person name="Zolan M.E."/>
            <person name="Pukkila P.J."/>
        </authorList>
    </citation>
    <scope>NUCLEOTIDE SEQUENCE [LARGE SCALE GENOMIC DNA]</scope>
    <source>
        <strain evidence="4">Okayama-7 / 130 / ATCC MYA-4618 / FGSC 9003</strain>
    </source>
</reference>
<dbReference type="Gene3D" id="2.60.120.260">
    <property type="entry name" value="Galactose-binding domain-like"/>
    <property type="match status" value="1"/>
</dbReference>
<dbReference type="eggNOG" id="ENOG502RCC8">
    <property type="taxonomic scope" value="Eukaryota"/>
</dbReference>
<dbReference type="AlphaFoldDB" id="A8P727"/>